<accession>A0A7S4VJ76</accession>
<evidence type="ECO:0000256" key="8">
    <source>
        <dbReference type="SAM" id="Phobius"/>
    </source>
</evidence>
<dbReference type="PANTHER" id="PTHR45724">
    <property type="entry name" value="AQUAPORIN NIP2-1"/>
    <property type="match status" value="1"/>
</dbReference>
<evidence type="ECO:0000256" key="4">
    <source>
        <dbReference type="ARBA" id="ARBA00022989"/>
    </source>
</evidence>
<evidence type="ECO:0000256" key="5">
    <source>
        <dbReference type="ARBA" id="ARBA00023136"/>
    </source>
</evidence>
<feature type="transmembrane region" description="Helical" evidence="8">
    <location>
        <begin position="123"/>
        <end position="144"/>
    </location>
</feature>
<proteinExistence type="inferred from homology"/>
<dbReference type="GO" id="GO:0016020">
    <property type="term" value="C:membrane"/>
    <property type="evidence" value="ECO:0007669"/>
    <property type="project" value="UniProtKB-SubCell"/>
</dbReference>
<feature type="transmembrane region" description="Helical" evidence="8">
    <location>
        <begin position="237"/>
        <end position="258"/>
    </location>
</feature>
<evidence type="ECO:0000256" key="6">
    <source>
        <dbReference type="RuleBase" id="RU000477"/>
    </source>
</evidence>
<keyword evidence="4 8" id="KW-1133">Transmembrane helix</keyword>
<dbReference type="InterPro" id="IPR023271">
    <property type="entry name" value="Aquaporin-like"/>
</dbReference>
<organism evidence="9">
    <name type="scientific">Alexandrium monilatum</name>
    <dbReference type="NCBI Taxonomy" id="311494"/>
    <lineage>
        <taxon>Eukaryota</taxon>
        <taxon>Sar</taxon>
        <taxon>Alveolata</taxon>
        <taxon>Dinophyceae</taxon>
        <taxon>Gonyaulacales</taxon>
        <taxon>Pyrocystaceae</taxon>
        <taxon>Alexandrium</taxon>
    </lineage>
</organism>
<protein>
    <recommendedName>
        <fullName evidence="10">Aquaporin</fullName>
    </recommendedName>
</protein>
<sequence>MSRNGTMRTHESHKDESTAKSGTGTMRTHASHVPDIIVSHRQELEGTLLREKLLAEFVGTFFLVLAVGTAVVGGGNMAPVAIGLVLAVQIYTFGAVSGGFLNPAVTLAVFLSRRGKIEPKVAGQYMVAQCLGGIAAGLLAFAATGKSFCFDYALTEGWGTSLELEVLFTMALCGTVLAAGTSNDAPNHYFGFAIGMTVTGGALASGGFDQGSFNPAVTLGINIANYANRKRATTPCAGAWLLFLLAPLVGGALAAAVFRGTRSNEYADAGQAAAPDAQPDKKHQDVDAAGKAEV</sequence>
<comment type="subcellular location">
    <subcellularLocation>
        <location evidence="1">Membrane</location>
        <topology evidence="1">Multi-pass membrane protein</topology>
    </subcellularLocation>
</comment>
<dbReference type="Pfam" id="PF00230">
    <property type="entry name" value="MIP"/>
    <property type="match status" value="1"/>
</dbReference>
<dbReference type="EMBL" id="HBNR01032332">
    <property type="protein sequence ID" value="CAE4586898.1"/>
    <property type="molecule type" value="Transcribed_RNA"/>
</dbReference>
<feature type="region of interest" description="Disordered" evidence="7">
    <location>
        <begin position="268"/>
        <end position="294"/>
    </location>
</feature>
<evidence type="ECO:0000313" key="9">
    <source>
        <dbReference type="EMBL" id="CAE4586898.1"/>
    </source>
</evidence>
<feature type="compositionally biased region" description="Basic and acidic residues" evidence="7">
    <location>
        <begin position="278"/>
        <end position="294"/>
    </location>
</feature>
<evidence type="ECO:0008006" key="10">
    <source>
        <dbReference type="Google" id="ProtNLM"/>
    </source>
</evidence>
<keyword evidence="3 6" id="KW-0812">Transmembrane</keyword>
<dbReference type="AlphaFoldDB" id="A0A7S4VJ76"/>
<dbReference type="InterPro" id="IPR034294">
    <property type="entry name" value="Aquaporin_transptr"/>
</dbReference>
<dbReference type="PRINTS" id="PR00783">
    <property type="entry name" value="MINTRINSICP"/>
</dbReference>
<evidence type="ECO:0000256" key="2">
    <source>
        <dbReference type="ARBA" id="ARBA00022448"/>
    </source>
</evidence>
<feature type="transmembrane region" description="Helical" evidence="8">
    <location>
        <begin position="164"/>
        <end position="182"/>
    </location>
</feature>
<feature type="compositionally biased region" description="Low complexity" evidence="7">
    <location>
        <begin position="268"/>
        <end position="277"/>
    </location>
</feature>
<dbReference type="Gene3D" id="1.20.1080.10">
    <property type="entry name" value="Glycerol uptake facilitator protein"/>
    <property type="match status" value="1"/>
</dbReference>
<keyword evidence="2 6" id="KW-0813">Transport</keyword>
<evidence type="ECO:0000256" key="1">
    <source>
        <dbReference type="ARBA" id="ARBA00004141"/>
    </source>
</evidence>
<dbReference type="PANTHER" id="PTHR45724:SF13">
    <property type="entry name" value="AQUAPORIN NIP1-1-RELATED"/>
    <property type="match status" value="1"/>
</dbReference>
<evidence type="ECO:0000256" key="7">
    <source>
        <dbReference type="SAM" id="MobiDB-lite"/>
    </source>
</evidence>
<reference evidence="9" key="1">
    <citation type="submission" date="2021-01" db="EMBL/GenBank/DDBJ databases">
        <authorList>
            <person name="Corre E."/>
            <person name="Pelletier E."/>
            <person name="Niang G."/>
            <person name="Scheremetjew M."/>
            <person name="Finn R."/>
            <person name="Kale V."/>
            <person name="Holt S."/>
            <person name="Cochrane G."/>
            <person name="Meng A."/>
            <person name="Brown T."/>
            <person name="Cohen L."/>
        </authorList>
    </citation>
    <scope>NUCLEOTIDE SEQUENCE</scope>
    <source>
        <strain evidence="9">CCMP3105</strain>
    </source>
</reference>
<comment type="similarity">
    <text evidence="6">Belongs to the MIP/aquaporin (TC 1.A.8) family.</text>
</comment>
<feature type="compositionally biased region" description="Basic and acidic residues" evidence="7">
    <location>
        <begin position="8"/>
        <end position="18"/>
    </location>
</feature>
<dbReference type="SUPFAM" id="SSF81338">
    <property type="entry name" value="Aquaporin-like"/>
    <property type="match status" value="1"/>
</dbReference>
<evidence type="ECO:0000256" key="3">
    <source>
        <dbReference type="ARBA" id="ARBA00022692"/>
    </source>
</evidence>
<dbReference type="InterPro" id="IPR000425">
    <property type="entry name" value="MIP"/>
</dbReference>
<name>A0A7S4VJ76_9DINO</name>
<feature type="transmembrane region" description="Helical" evidence="8">
    <location>
        <begin position="80"/>
        <end position="111"/>
    </location>
</feature>
<dbReference type="GO" id="GO:0015267">
    <property type="term" value="F:channel activity"/>
    <property type="evidence" value="ECO:0007669"/>
    <property type="project" value="InterPro"/>
</dbReference>
<feature type="region of interest" description="Disordered" evidence="7">
    <location>
        <begin position="1"/>
        <end position="27"/>
    </location>
</feature>
<keyword evidence="5 8" id="KW-0472">Membrane</keyword>
<gene>
    <name evidence="9" type="ORF">AMON00008_LOCUS22157</name>
</gene>
<feature type="transmembrane region" description="Helical" evidence="8">
    <location>
        <begin position="189"/>
        <end position="208"/>
    </location>
</feature>
<feature type="transmembrane region" description="Helical" evidence="8">
    <location>
        <begin position="53"/>
        <end position="74"/>
    </location>
</feature>